<proteinExistence type="predicted"/>
<sequence>MRKSNRNHLAFYGISSRAAYVKTFEGKKYNVRGLWVIDQEGVAEKLSAIYYRIRTVKDTGFKTIAKRKNPNCELKSVN</sequence>
<evidence type="ECO:0000313" key="1">
    <source>
        <dbReference type="EMBL" id="MYL65497.1"/>
    </source>
</evidence>
<dbReference type="EMBL" id="WMEY01000007">
    <property type="protein sequence ID" value="MYL65497.1"/>
    <property type="molecule type" value="Genomic_DNA"/>
</dbReference>
<reference evidence="1 2" key="1">
    <citation type="submission" date="2019-11" db="EMBL/GenBank/DDBJ databases">
        <title>Genome sequences of 17 halophilic strains isolated from different environments.</title>
        <authorList>
            <person name="Furrow R.E."/>
        </authorList>
    </citation>
    <scope>NUCLEOTIDE SEQUENCE [LARGE SCALE GENOMIC DNA]</scope>
    <source>
        <strain evidence="1 2">22506_14_FS</strain>
    </source>
</reference>
<name>A0A845F4D0_9BACL</name>
<dbReference type="AlphaFoldDB" id="A0A845F4D0"/>
<organism evidence="1 2">
    <name type="scientific">Guptibacillus hwajinpoensis</name>
    <dbReference type="NCBI Taxonomy" id="208199"/>
    <lineage>
        <taxon>Bacteria</taxon>
        <taxon>Bacillati</taxon>
        <taxon>Bacillota</taxon>
        <taxon>Bacilli</taxon>
        <taxon>Bacillales</taxon>
        <taxon>Guptibacillaceae</taxon>
        <taxon>Guptibacillus</taxon>
    </lineage>
</organism>
<dbReference type="Proteomes" id="UP000447833">
    <property type="component" value="Unassembled WGS sequence"/>
</dbReference>
<accession>A0A845F4D0</accession>
<protein>
    <submittedName>
        <fullName evidence="1">Uncharacterized protein</fullName>
    </submittedName>
</protein>
<evidence type="ECO:0000313" key="2">
    <source>
        <dbReference type="Proteomes" id="UP000447833"/>
    </source>
</evidence>
<comment type="caution">
    <text evidence="1">The sequence shown here is derived from an EMBL/GenBank/DDBJ whole genome shotgun (WGS) entry which is preliminary data.</text>
</comment>
<gene>
    <name evidence="1" type="ORF">GLW07_19240</name>
</gene>
<dbReference type="RefSeq" id="WP_160920925.1">
    <property type="nucleotide sequence ID" value="NZ_WMEY01000007.1"/>
</dbReference>